<evidence type="ECO:0000313" key="3">
    <source>
        <dbReference type="EMBL" id="SMD45888.1"/>
    </source>
</evidence>
<keyword evidence="3" id="KW-0456">Lyase</keyword>
<feature type="domain" description="Aminotransferase class V" evidence="2">
    <location>
        <begin position="86"/>
        <end position="382"/>
    </location>
</feature>
<dbReference type="RefSeq" id="WP_084122854.1">
    <property type="nucleotide sequence ID" value="NZ_LT838813.1"/>
</dbReference>
<reference evidence="4" key="1">
    <citation type="submission" date="2017-04" db="EMBL/GenBank/DDBJ databases">
        <authorList>
            <person name="Varghese N."/>
            <person name="Submissions S."/>
        </authorList>
    </citation>
    <scope>NUCLEOTIDE SEQUENCE [LARGE SCALE GENOMIC DNA]</scope>
    <source>
        <strain evidence="4">DSM 16537</strain>
    </source>
</reference>
<dbReference type="InterPro" id="IPR015422">
    <property type="entry name" value="PyrdxlP-dep_Trfase_small"/>
</dbReference>
<evidence type="ECO:0000313" key="4">
    <source>
        <dbReference type="Proteomes" id="UP000192333"/>
    </source>
</evidence>
<organism evidence="3 4">
    <name type="scientific">Aquiflexum balticum DSM 16537</name>
    <dbReference type="NCBI Taxonomy" id="758820"/>
    <lineage>
        <taxon>Bacteria</taxon>
        <taxon>Pseudomonadati</taxon>
        <taxon>Bacteroidota</taxon>
        <taxon>Cytophagia</taxon>
        <taxon>Cytophagales</taxon>
        <taxon>Cyclobacteriaceae</taxon>
        <taxon>Aquiflexum</taxon>
    </lineage>
</organism>
<dbReference type="STRING" id="758820.SAMN00777080_4561"/>
<dbReference type="InterPro" id="IPR015421">
    <property type="entry name" value="PyrdxlP-dep_Trfase_major"/>
</dbReference>
<gene>
    <name evidence="3" type="ORF">SAMN00777080_4561</name>
</gene>
<evidence type="ECO:0000259" key="2">
    <source>
        <dbReference type="Pfam" id="PF00266"/>
    </source>
</evidence>
<protein>
    <submittedName>
        <fullName evidence="3">Selenocysteine lyase/Cysteine desulfurase</fullName>
    </submittedName>
</protein>
<dbReference type="InterPro" id="IPR000192">
    <property type="entry name" value="Aminotrans_V_dom"/>
</dbReference>
<dbReference type="Gene3D" id="3.40.640.10">
    <property type="entry name" value="Type I PLP-dependent aspartate aminotransferase-like (Major domain)"/>
    <property type="match status" value="1"/>
</dbReference>
<dbReference type="Proteomes" id="UP000192333">
    <property type="component" value="Chromosome I"/>
</dbReference>
<sequence length="425" mass="48021">MNKRTFLKNLAVTGLASSTSLKALSETIEAYEHIHPKDLAIDEDFWLKIRAGYKLKPDYINLENGYYCFIPTETLENYISHIREINYQASWYFRTVQWENKDKVAARLAATFGGSPDEVAITRNATESLDIIISGFPWKKGDEAIFAHQDYGSIKNMFELTSRRHGTVNKIVDIPLHPKTDEEIVKIYEDAITPNTKLIMVSHMINITGQILPVKKICDMAHGYGVDVMLDGAHCIAHFDFRIDELNCDYYACSLHKWLSVPLGAGLLYVKKDKINKIWPLLAPYELDHANIKNLNHIGTHPVATDLAVNDALDYFEKIGAERKEERLRYLQRYWTDKVRDLPGIHVNTPADPSRSCGIANVGISGMDPSEMAKLLLDKYKIYTVGINYAGVVGCRITPNVYTTPRELDIFVSSLKEMAKSAGAS</sequence>
<dbReference type="PANTHER" id="PTHR43092">
    <property type="entry name" value="L-CYSTEINE DESULFHYDRASE"/>
    <property type="match status" value="1"/>
</dbReference>
<evidence type="ECO:0000256" key="1">
    <source>
        <dbReference type="ARBA" id="ARBA00022898"/>
    </source>
</evidence>
<dbReference type="GO" id="GO:0016829">
    <property type="term" value="F:lyase activity"/>
    <property type="evidence" value="ECO:0007669"/>
    <property type="project" value="UniProtKB-KW"/>
</dbReference>
<name>A0A1W2HAZ4_9BACT</name>
<keyword evidence="4" id="KW-1185">Reference proteome</keyword>
<dbReference type="InterPro" id="IPR015424">
    <property type="entry name" value="PyrdxlP-dep_Trfase"/>
</dbReference>
<proteinExistence type="predicted"/>
<dbReference type="OrthoDB" id="9804366at2"/>
<dbReference type="SUPFAM" id="SSF53383">
    <property type="entry name" value="PLP-dependent transferases"/>
    <property type="match status" value="1"/>
</dbReference>
<dbReference type="EMBL" id="LT838813">
    <property type="protein sequence ID" value="SMD45888.1"/>
    <property type="molecule type" value="Genomic_DNA"/>
</dbReference>
<keyword evidence="1" id="KW-0663">Pyridoxal phosphate</keyword>
<dbReference type="Gene3D" id="3.90.1150.10">
    <property type="entry name" value="Aspartate Aminotransferase, domain 1"/>
    <property type="match status" value="1"/>
</dbReference>
<dbReference type="Pfam" id="PF00266">
    <property type="entry name" value="Aminotran_5"/>
    <property type="match status" value="1"/>
</dbReference>
<dbReference type="PANTHER" id="PTHR43092:SF6">
    <property type="entry name" value="BLR1280 PROTEIN"/>
    <property type="match status" value="1"/>
</dbReference>
<accession>A0A1W2HAZ4</accession>
<dbReference type="AlphaFoldDB" id="A0A1W2HAZ4"/>